<dbReference type="Proteomes" id="UP000028725">
    <property type="component" value="Unassembled WGS sequence"/>
</dbReference>
<evidence type="ECO:0000313" key="3">
    <source>
        <dbReference type="Proteomes" id="UP000028725"/>
    </source>
</evidence>
<dbReference type="PROSITE" id="PS50206">
    <property type="entry name" value="RHODANESE_3"/>
    <property type="match status" value="1"/>
</dbReference>
<accession>A0A085WKY4</accession>
<gene>
    <name evidence="2" type="ORF">DB31_7584</name>
</gene>
<dbReference type="PANTHER" id="PTHR43031">
    <property type="entry name" value="FAD-DEPENDENT OXIDOREDUCTASE"/>
    <property type="match status" value="1"/>
</dbReference>
<dbReference type="STRING" id="394096.DB31_7584"/>
<dbReference type="OrthoDB" id="9789348at2"/>
<protein>
    <submittedName>
        <fullName evidence="2">Rhodanese domain protein</fullName>
    </submittedName>
</protein>
<dbReference type="PANTHER" id="PTHR43031:SF1">
    <property type="entry name" value="PYRIDINE NUCLEOTIDE-DISULPHIDE OXIDOREDUCTASE"/>
    <property type="match status" value="1"/>
</dbReference>
<dbReference type="RefSeq" id="WP_044189043.1">
    <property type="nucleotide sequence ID" value="NZ_JMCB01000006.1"/>
</dbReference>
<dbReference type="CDD" id="cd00158">
    <property type="entry name" value="RHOD"/>
    <property type="match status" value="1"/>
</dbReference>
<evidence type="ECO:0000259" key="1">
    <source>
        <dbReference type="PROSITE" id="PS50206"/>
    </source>
</evidence>
<evidence type="ECO:0000313" key="2">
    <source>
        <dbReference type="EMBL" id="KFE68347.1"/>
    </source>
</evidence>
<proteinExistence type="predicted"/>
<comment type="caution">
    <text evidence="2">The sequence shown here is derived from an EMBL/GenBank/DDBJ whole genome shotgun (WGS) entry which is preliminary data.</text>
</comment>
<sequence>MTPKELSEKARQLVAEGAVLLDVRTPEEFRQGHPEPARNIPVQELPARLAEVGSPDTKVVVYCAAGGRSAMAVSLLQRNGFQHVFDLKSVSYW</sequence>
<dbReference type="EMBL" id="JMCB01000006">
    <property type="protein sequence ID" value="KFE68347.1"/>
    <property type="molecule type" value="Genomic_DNA"/>
</dbReference>
<dbReference type="AlphaFoldDB" id="A0A085WKY4"/>
<dbReference type="InterPro" id="IPR050229">
    <property type="entry name" value="GlpE_sulfurtransferase"/>
</dbReference>
<keyword evidence="3" id="KW-1185">Reference proteome</keyword>
<dbReference type="SMART" id="SM00450">
    <property type="entry name" value="RHOD"/>
    <property type="match status" value="1"/>
</dbReference>
<name>A0A085WKY4_9BACT</name>
<feature type="domain" description="Rhodanese" evidence="1">
    <location>
        <begin position="14"/>
        <end position="91"/>
    </location>
</feature>
<dbReference type="InterPro" id="IPR036873">
    <property type="entry name" value="Rhodanese-like_dom_sf"/>
</dbReference>
<dbReference type="Gene3D" id="3.40.250.10">
    <property type="entry name" value="Rhodanese-like domain"/>
    <property type="match status" value="1"/>
</dbReference>
<dbReference type="SUPFAM" id="SSF52821">
    <property type="entry name" value="Rhodanese/Cell cycle control phosphatase"/>
    <property type="match status" value="1"/>
</dbReference>
<reference evidence="2 3" key="1">
    <citation type="submission" date="2014-04" db="EMBL/GenBank/DDBJ databases">
        <title>Genome assembly of Hyalangium minutum DSM 14724.</title>
        <authorList>
            <person name="Sharma G."/>
            <person name="Subramanian S."/>
        </authorList>
    </citation>
    <scope>NUCLEOTIDE SEQUENCE [LARGE SCALE GENOMIC DNA]</scope>
    <source>
        <strain evidence="2 3">DSM 14724</strain>
    </source>
</reference>
<organism evidence="2 3">
    <name type="scientific">Hyalangium minutum</name>
    <dbReference type="NCBI Taxonomy" id="394096"/>
    <lineage>
        <taxon>Bacteria</taxon>
        <taxon>Pseudomonadati</taxon>
        <taxon>Myxococcota</taxon>
        <taxon>Myxococcia</taxon>
        <taxon>Myxococcales</taxon>
        <taxon>Cystobacterineae</taxon>
        <taxon>Archangiaceae</taxon>
        <taxon>Hyalangium</taxon>
    </lineage>
</organism>
<dbReference type="Pfam" id="PF00581">
    <property type="entry name" value="Rhodanese"/>
    <property type="match status" value="1"/>
</dbReference>
<dbReference type="InterPro" id="IPR001763">
    <property type="entry name" value="Rhodanese-like_dom"/>
</dbReference>